<proteinExistence type="predicted"/>
<dbReference type="InterPro" id="IPR036869">
    <property type="entry name" value="J_dom_sf"/>
</dbReference>
<dbReference type="CDD" id="cd06257">
    <property type="entry name" value="DnaJ"/>
    <property type="match status" value="1"/>
</dbReference>
<dbReference type="SMART" id="SM00271">
    <property type="entry name" value="DnaJ"/>
    <property type="match status" value="1"/>
</dbReference>
<dbReference type="SUPFAM" id="SSF46565">
    <property type="entry name" value="Chaperone J-domain"/>
    <property type="match status" value="1"/>
</dbReference>
<evidence type="ECO:0000313" key="3">
    <source>
        <dbReference type="Proteomes" id="UP000825890"/>
    </source>
</evidence>
<dbReference type="PROSITE" id="PS50076">
    <property type="entry name" value="DNAJ_2"/>
    <property type="match status" value="1"/>
</dbReference>
<feature type="domain" description="J" evidence="1">
    <location>
        <begin position="61"/>
        <end position="123"/>
    </location>
</feature>
<dbReference type="Proteomes" id="UP000825890">
    <property type="component" value="Unassembled WGS sequence"/>
</dbReference>
<dbReference type="AlphaFoldDB" id="A0A9P3FIL0"/>
<organism evidence="2 3">
    <name type="scientific">Cercospora kikuchii</name>
    <dbReference type="NCBI Taxonomy" id="84275"/>
    <lineage>
        <taxon>Eukaryota</taxon>
        <taxon>Fungi</taxon>
        <taxon>Dikarya</taxon>
        <taxon>Ascomycota</taxon>
        <taxon>Pezizomycotina</taxon>
        <taxon>Dothideomycetes</taxon>
        <taxon>Dothideomycetidae</taxon>
        <taxon>Mycosphaerellales</taxon>
        <taxon>Mycosphaerellaceae</taxon>
        <taxon>Cercospora</taxon>
    </lineage>
</organism>
<dbReference type="GeneID" id="68292778"/>
<keyword evidence="3" id="KW-1185">Reference proteome</keyword>
<dbReference type="OrthoDB" id="10250354at2759"/>
<protein>
    <recommendedName>
        <fullName evidence="1">J domain-containing protein</fullName>
    </recommendedName>
</protein>
<dbReference type="RefSeq" id="XP_044658481.1">
    <property type="nucleotide sequence ID" value="XM_044802546.1"/>
</dbReference>
<sequence length="343" mass="39014">MTSFLGLKGYKATPILMSAGTDMNPFKQSASAGGALPEMSLPDTIDSATLRAILQVDSYDDALSILGLYYQTKVTEKDINIAFRKLALVLHPDKCIDASQVELYNRLFQKLERAKDSLLNNNEDLEPQPLLLQEGPESRRIRILDAKEKLKAARAQAVQNKALNPKLQCKAARTKLEREVEVAAVQAAVLRKRGQETQANKVLSDAKEKLAAFNARYEKGNDMFDDPSLAESRWEKNLLRGKTSATTGVSLELKKQKEQQHMAQDLKKMTMLGMSPEEAARRETQRMLKEDKEGWTRKVYDANGQSWYMRAADKEADMRQKHMEVRWVEADDGWKKMLYWKDQ</sequence>
<evidence type="ECO:0000313" key="2">
    <source>
        <dbReference type="EMBL" id="GIZ43994.1"/>
    </source>
</evidence>
<dbReference type="InterPro" id="IPR001623">
    <property type="entry name" value="DnaJ_domain"/>
</dbReference>
<accession>A0A9P3FIL0</accession>
<comment type="caution">
    <text evidence="2">The sequence shown here is derived from an EMBL/GenBank/DDBJ whole genome shotgun (WGS) entry which is preliminary data.</text>
</comment>
<name>A0A9P3FIL0_9PEZI</name>
<reference evidence="2 3" key="1">
    <citation type="submission" date="2021-01" db="EMBL/GenBank/DDBJ databases">
        <title>Cercospora kikuchii MAFF 305040 whole genome shotgun sequence.</title>
        <authorList>
            <person name="Kashiwa T."/>
            <person name="Suzuki T."/>
        </authorList>
    </citation>
    <scope>NUCLEOTIDE SEQUENCE [LARGE SCALE GENOMIC DNA]</scope>
    <source>
        <strain evidence="2 3">MAFF 305040</strain>
    </source>
</reference>
<dbReference type="Gene3D" id="1.10.287.110">
    <property type="entry name" value="DnaJ domain"/>
    <property type="match status" value="1"/>
</dbReference>
<gene>
    <name evidence="2" type="ORF">CKM354_000720300</name>
</gene>
<evidence type="ECO:0000259" key="1">
    <source>
        <dbReference type="PROSITE" id="PS50076"/>
    </source>
</evidence>
<dbReference type="EMBL" id="BOLY01000004">
    <property type="protein sequence ID" value="GIZ43994.1"/>
    <property type="molecule type" value="Genomic_DNA"/>
</dbReference>